<geneLocation type="plasmid" evidence="2">
    <name>pinbov266</name>
</geneLocation>
<keyword evidence="2" id="KW-1185">Reference proteome</keyword>
<gene>
    <name evidence="1" type="ORF">CPT75_00450</name>
</gene>
<dbReference type="Proteomes" id="UP000245488">
    <property type="component" value="Plasmid pINBov266"/>
</dbReference>
<dbReference type="EMBL" id="NXNG01000002">
    <property type="protein sequence ID" value="PWT25886.1"/>
    <property type="molecule type" value="Genomic_DNA"/>
</dbReference>
<organism evidence="1 2">
    <name type="scientific">Butyrivibrio fibrisolvens</name>
    <dbReference type="NCBI Taxonomy" id="831"/>
    <lineage>
        <taxon>Bacteria</taxon>
        <taxon>Bacillati</taxon>
        <taxon>Bacillota</taxon>
        <taxon>Clostridia</taxon>
        <taxon>Lachnospirales</taxon>
        <taxon>Lachnospiraceae</taxon>
        <taxon>Butyrivibrio</taxon>
    </lineage>
</organism>
<accession>A0A317FXQ0</accession>
<sequence length="91" mass="10962">MNYLNVPSPQEYIVFLLKHLYEYRDIIDLLIRDNKMNLLEEEFDRRFNAILSSITDPWHIAFTIGGFYKLFCYWAKTGYEKTPEEIAAYIK</sequence>
<comment type="caution">
    <text evidence="1">The sequence shown here is derived from an EMBL/GenBank/DDBJ whole genome shotgun (WGS) entry which is preliminary data.</text>
</comment>
<evidence type="ECO:0000313" key="2">
    <source>
        <dbReference type="Proteomes" id="UP000245488"/>
    </source>
</evidence>
<proteinExistence type="predicted"/>
<name>A0A317FXQ0_BUTFI</name>
<keyword evidence="1" id="KW-0614">Plasmid</keyword>
<evidence type="ECO:0000313" key="1">
    <source>
        <dbReference type="EMBL" id="PWT25886.1"/>
    </source>
</evidence>
<reference evidence="1 2" key="1">
    <citation type="submission" date="2017-09" db="EMBL/GenBank/DDBJ databases">
        <title>High-quality draft genome sequence of Butyrivibrio fibrisolvens INBov1, isolated from cow rumen.</title>
        <authorList>
            <person name="Rodriguez Hernaez J."/>
            <person name="Rivarola M."/>
            <person name="Paniego N."/>
            <person name="Cravero S."/>
            <person name="Ceron Cucchi M."/>
            <person name="Martinez M.C."/>
        </authorList>
    </citation>
    <scope>NUCLEOTIDE SEQUENCE [LARGE SCALE GENOMIC DNA]</scope>
    <source>
        <strain evidence="1 2">INBov1</strain>
        <plasmid evidence="2">pinbov266</plasmid>
    </source>
</reference>
<protein>
    <recommendedName>
        <fullName evidence="3">Transcriptional regulator TetR C-terminal Firmicutes type domain-containing protein</fullName>
    </recommendedName>
</protein>
<dbReference type="Gene3D" id="1.10.357.10">
    <property type="entry name" value="Tetracycline Repressor, domain 2"/>
    <property type="match status" value="1"/>
</dbReference>
<dbReference type="AlphaFoldDB" id="A0A317FXQ0"/>
<evidence type="ECO:0008006" key="3">
    <source>
        <dbReference type="Google" id="ProtNLM"/>
    </source>
</evidence>
<dbReference type="RefSeq" id="WP_110074422.1">
    <property type="nucleotide sequence ID" value="NZ_CM009897.1"/>
</dbReference>